<name>A0A7G9SJJ0_9SPHN</name>
<dbReference type="EMBL" id="CP060718">
    <property type="protein sequence ID" value="QNN68015.1"/>
    <property type="molecule type" value="Genomic_DNA"/>
</dbReference>
<dbReference type="RefSeq" id="WP_187539129.1">
    <property type="nucleotide sequence ID" value="NZ_CP060718.1"/>
</dbReference>
<keyword evidence="2" id="KW-1133">Transmembrane helix</keyword>
<keyword evidence="5" id="KW-1185">Reference proteome</keyword>
<evidence type="ECO:0000259" key="3">
    <source>
        <dbReference type="Pfam" id="PF14378"/>
    </source>
</evidence>
<gene>
    <name evidence="4" type="ORF">H9L13_03640</name>
</gene>
<feature type="transmembrane region" description="Helical" evidence="2">
    <location>
        <begin position="131"/>
        <end position="150"/>
    </location>
</feature>
<evidence type="ECO:0000256" key="1">
    <source>
        <dbReference type="SAM" id="MobiDB-lite"/>
    </source>
</evidence>
<dbReference type="SUPFAM" id="SSF48317">
    <property type="entry name" value="Acid phosphatase/Vanadium-dependent haloperoxidase"/>
    <property type="match status" value="1"/>
</dbReference>
<proteinExistence type="predicted"/>
<dbReference type="Gene3D" id="1.20.144.10">
    <property type="entry name" value="Phosphatidic acid phosphatase type 2/haloperoxidase"/>
    <property type="match status" value="1"/>
</dbReference>
<accession>A0A7G9SJJ0</accession>
<dbReference type="Pfam" id="PF14378">
    <property type="entry name" value="PAP2_3"/>
    <property type="match status" value="1"/>
</dbReference>
<dbReference type="InterPro" id="IPR026841">
    <property type="entry name" value="Aur1/Ipt1"/>
</dbReference>
<dbReference type="GO" id="GO:0016020">
    <property type="term" value="C:membrane"/>
    <property type="evidence" value="ECO:0007669"/>
    <property type="project" value="UniProtKB-SubCell"/>
</dbReference>
<organism evidence="4 5">
    <name type="scientific">Sphingomonas lutea</name>
    <dbReference type="NCBI Taxonomy" id="1045317"/>
    <lineage>
        <taxon>Bacteria</taxon>
        <taxon>Pseudomonadati</taxon>
        <taxon>Pseudomonadota</taxon>
        <taxon>Alphaproteobacteria</taxon>
        <taxon>Sphingomonadales</taxon>
        <taxon>Sphingomonadaceae</taxon>
        <taxon>Sphingomonas</taxon>
    </lineage>
</organism>
<reference evidence="4 5" key="1">
    <citation type="submission" date="2020-08" db="EMBL/GenBank/DDBJ databases">
        <title>Genome sequence of Sphingomonas lutea KCTC 23642T.</title>
        <authorList>
            <person name="Hyun D.-W."/>
            <person name="Bae J.-W."/>
        </authorList>
    </citation>
    <scope>NUCLEOTIDE SEQUENCE [LARGE SCALE GENOMIC DNA]</scope>
    <source>
        <strain evidence="4 5">KCTC 23642</strain>
    </source>
</reference>
<evidence type="ECO:0000256" key="2">
    <source>
        <dbReference type="SAM" id="Phobius"/>
    </source>
</evidence>
<sequence length="199" mass="21802">MAIGAQRVHEPDLRQGLCQLVRHHFRHNGRAGVRDQSRQPAHPDPVSRDFDPRGTIGQYVLPSAGPIFYELVGFGPRFHELVATNDPTYSGFAKYLWRHFSTGSADIGTGISAMPSMHVSMSVWTVIAARAIWKPLMIPAILYALTVWLGSIASGWHYATDGIVGAAIVLSLHHVLVKRPAKRREAALQAQPEVVASPA</sequence>
<keyword evidence="2" id="KW-0472">Membrane</keyword>
<protein>
    <submittedName>
        <fullName evidence="4">Phosphatase PAP2 family protein</fullName>
    </submittedName>
</protein>
<feature type="domain" description="Inositolphosphotransferase Aur1/Ipt1" evidence="3">
    <location>
        <begin position="54"/>
        <end position="171"/>
    </location>
</feature>
<dbReference type="Proteomes" id="UP000515971">
    <property type="component" value="Chromosome"/>
</dbReference>
<feature type="region of interest" description="Disordered" evidence="1">
    <location>
        <begin position="29"/>
        <end position="49"/>
    </location>
</feature>
<keyword evidence="2" id="KW-0812">Transmembrane</keyword>
<dbReference type="InterPro" id="IPR036938">
    <property type="entry name" value="PAP2/HPO_sf"/>
</dbReference>
<dbReference type="KEGG" id="slut:H9L13_03640"/>
<evidence type="ECO:0000313" key="5">
    <source>
        <dbReference type="Proteomes" id="UP000515971"/>
    </source>
</evidence>
<evidence type="ECO:0000313" key="4">
    <source>
        <dbReference type="EMBL" id="QNN68015.1"/>
    </source>
</evidence>
<dbReference type="AlphaFoldDB" id="A0A7G9SJJ0"/>
<feature type="transmembrane region" description="Helical" evidence="2">
    <location>
        <begin position="156"/>
        <end position="177"/>
    </location>
</feature>